<reference evidence="1 2" key="1">
    <citation type="journal article" date="2018" name="BMC Genomics">
        <title>Comparative genome analyses reveal sequence features reflecting distinct modes of host-adaptation between dicot and monocot powdery mildew.</title>
        <authorList>
            <person name="Wu Y."/>
            <person name="Ma X."/>
            <person name="Pan Z."/>
            <person name="Kale S.D."/>
            <person name="Song Y."/>
            <person name="King H."/>
            <person name="Zhang Q."/>
            <person name="Presley C."/>
            <person name="Deng X."/>
            <person name="Wei C.I."/>
            <person name="Xiao S."/>
        </authorList>
    </citation>
    <scope>NUCLEOTIDE SEQUENCE [LARGE SCALE GENOMIC DNA]</scope>
    <source>
        <strain evidence="1">UMSG1</strain>
    </source>
</reference>
<sequence>MNSYSTAYPPDGSVADITPGTALEGFRFETDLTPTRAAKKRKIFEKNTSEGFLLVYFKQYFRIFLMFSTSNRPYHLSTTSTGPNKTYYFATVMLDVLNAHSRNKPFVKIL</sequence>
<dbReference type="Proteomes" id="UP000285326">
    <property type="component" value="Unassembled WGS sequence"/>
</dbReference>
<dbReference type="EMBL" id="MCBS01025069">
    <property type="protein sequence ID" value="RKF71607.1"/>
    <property type="molecule type" value="Genomic_DNA"/>
</dbReference>
<evidence type="ECO:0000313" key="1">
    <source>
        <dbReference type="EMBL" id="RKF71607.1"/>
    </source>
</evidence>
<protein>
    <submittedName>
        <fullName evidence="1">Uncharacterized protein</fullName>
    </submittedName>
</protein>
<proteinExistence type="predicted"/>
<organism evidence="1 2">
    <name type="scientific">Golovinomyces cichoracearum</name>
    <dbReference type="NCBI Taxonomy" id="62708"/>
    <lineage>
        <taxon>Eukaryota</taxon>
        <taxon>Fungi</taxon>
        <taxon>Dikarya</taxon>
        <taxon>Ascomycota</taxon>
        <taxon>Pezizomycotina</taxon>
        <taxon>Leotiomycetes</taxon>
        <taxon>Erysiphales</taxon>
        <taxon>Erysiphaceae</taxon>
        <taxon>Golovinomyces</taxon>
    </lineage>
</organism>
<dbReference type="AlphaFoldDB" id="A0A420IAS1"/>
<accession>A0A420IAS1</accession>
<evidence type="ECO:0000313" key="2">
    <source>
        <dbReference type="Proteomes" id="UP000285326"/>
    </source>
</evidence>
<name>A0A420IAS1_9PEZI</name>
<comment type="caution">
    <text evidence="1">The sequence shown here is derived from an EMBL/GenBank/DDBJ whole genome shotgun (WGS) entry which is preliminary data.</text>
</comment>
<gene>
    <name evidence="1" type="ORF">GcM1_250041</name>
</gene>